<evidence type="ECO:0000313" key="1">
    <source>
        <dbReference type="EMBL" id="KAG0441886.1"/>
    </source>
</evidence>
<organism evidence="1 2">
    <name type="scientific">Ixodes persulcatus</name>
    <name type="common">Taiga tick</name>
    <dbReference type="NCBI Taxonomy" id="34615"/>
    <lineage>
        <taxon>Eukaryota</taxon>
        <taxon>Metazoa</taxon>
        <taxon>Ecdysozoa</taxon>
        <taxon>Arthropoda</taxon>
        <taxon>Chelicerata</taxon>
        <taxon>Arachnida</taxon>
        <taxon>Acari</taxon>
        <taxon>Parasitiformes</taxon>
        <taxon>Ixodida</taxon>
        <taxon>Ixodoidea</taxon>
        <taxon>Ixodidae</taxon>
        <taxon>Ixodinae</taxon>
        <taxon>Ixodes</taxon>
    </lineage>
</organism>
<keyword evidence="2" id="KW-1185">Reference proteome</keyword>
<protein>
    <submittedName>
        <fullName evidence="1">Uncharacterized protein</fullName>
    </submittedName>
</protein>
<evidence type="ECO:0000313" key="2">
    <source>
        <dbReference type="Proteomes" id="UP000805193"/>
    </source>
</evidence>
<comment type="caution">
    <text evidence="1">The sequence shown here is derived from an EMBL/GenBank/DDBJ whole genome shotgun (WGS) entry which is preliminary data.</text>
</comment>
<reference evidence="1 2" key="1">
    <citation type="journal article" date="2020" name="Cell">
        <title>Large-Scale Comparative Analyses of Tick Genomes Elucidate Their Genetic Diversity and Vector Capacities.</title>
        <authorList>
            <consortium name="Tick Genome and Microbiome Consortium (TIGMIC)"/>
            <person name="Jia N."/>
            <person name="Wang J."/>
            <person name="Shi W."/>
            <person name="Du L."/>
            <person name="Sun Y."/>
            <person name="Zhan W."/>
            <person name="Jiang J.F."/>
            <person name="Wang Q."/>
            <person name="Zhang B."/>
            <person name="Ji P."/>
            <person name="Bell-Sakyi L."/>
            <person name="Cui X.M."/>
            <person name="Yuan T.T."/>
            <person name="Jiang B.G."/>
            <person name="Yang W.F."/>
            <person name="Lam T.T."/>
            <person name="Chang Q.C."/>
            <person name="Ding S.J."/>
            <person name="Wang X.J."/>
            <person name="Zhu J.G."/>
            <person name="Ruan X.D."/>
            <person name="Zhao L."/>
            <person name="Wei J.T."/>
            <person name="Ye R.Z."/>
            <person name="Que T.C."/>
            <person name="Du C.H."/>
            <person name="Zhou Y.H."/>
            <person name="Cheng J.X."/>
            <person name="Dai P.F."/>
            <person name="Guo W.B."/>
            <person name="Han X.H."/>
            <person name="Huang E.J."/>
            <person name="Li L.F."/>
            <person name="Wei W."/>
            <person name="Gao Y.C."/>
            <person name="Liu J.Z."/>
            <person name="Shao H.Z."/>
            <person name="Wang X."/>
            <person name="Wang C.C."/>
            <person name="Yang T.C."/>
            <person name="Huo Q.B."/>
            <person name="Li W."/>
            <person name="Chen H.Y."/>
            <person name="Chen S.E."/>
            <person name="Zhou L.G."/>
            <person name="Ni X.B."/>
            <person name="Tian J.H."/>
            <person name="Sheng Y."/>
            <person name="Liu T."/>
            <person name="Pan Y.S."/>
            <person name="Xia L.Y."/>
            <person name="Li J."/>
            <person name="Zhao F."/>
            <person name="Cao W.C."/>
        </authorList>
    </citation>
    <scope>NUCLEOTIDE SEQUENCE [LARGE SCALE GENOMIC DNA]</scope>
    <source>
        <strain evidence="1">Iper-2018</strain>
    </source>
</reference>
<sequence>IKPVQSDPHSAECSMCRKTFSLSNMGNTAVSCHALSKKHLAALKSQSSRSQSGLRTVFTAATNVSAGCSGDRTCAPEEPAVTSTSVKTSMSGFLLKSVVTKAEIIWCFNLVAIHGSLRSTAASASLFPLMFPACEVAAKLQLGKDKVGYTICHGIAPYFRNKLPTSLA</sequence>
<dbReference type="Proteomes" id="UP000805193">
    <property type="component" value="Unassembled WGS sequence"/>
</dbReference>
<feature type="non-terminal residue" evidence="1">
    <location>
        <position position="1"/>
    </location>
</feature>
<accession>A0AC60QW31</accession>
<dbReference type="EMBL" id="JABSTQ010004524">
    <property type="protein sequence ID" value="KAG0441886.1"/>
    <property type="molecule type" value="Genomic_DNA"/>
</dbReference>
<proteinExistence type="predicted"/>
<name>A0AC60QW31_IXOPE</name>
<gene>
    <name evidence="1" type="ORF">HPB47_015822</name>
</gene>
<feature type="non-terminal residue" evidence="1">
    <location>
        <position position="168"/>
    </location>
</feature>